<name>A0A087DGB4_9BIFI</name>
<protein>
    <submittedName>
        <fullName evidence="1">Uncharacterized protein</fullName>
    </submittedName>
</protein>
<sequence>MADTVRVIFEFPDEEAAHAWLDALALLGSGTPTPLIDGATVTGTKRNGPQLAKWLTANPGWHRVATPANRAAALKAAYKINRGDRRGFESGEFEARARLVDGAWIVEARLIPKRRRAATPEGMSPLFGE</sequence>
<evidence type="ECO:0000313" key="2">
    <source>
        <dbReference type="Proteomes" id="UP000029004"/>
    </source>
</evidence>
<dbReference type="EMBL" id="JGZP01000021">
    <property type="protein sequence ID" value="KFI94564.1"/>
    <property type="molecule type" value="Genomic_DNA"/>
</dbReference>
<dbReference type="RefSeq" id="WP_034529964.1">
    <property type="nucleotide sequence ID" value="NZ_JGZP01000021.1"/>
</dbReference>
<dbReference type="eggNOG" id="ENOG5031U26">
    <property type="taxonomic scope" value="Bacteria"/>
</dbReference>
<evidence type="ECO:0000313" key="1">
    <source>
        <dbReference type="EMBL" id="KFI94564.1"/>
    </source>
</evidence>
<accession>A0A087DGB4</accession>
<comment type="caution">
    <text evidence="1">The sequence shown here is derived from an EMBL/GenBank/DDBJ whole genome shotgun (WGS) entry which is preliminary data.</text>
</comment>
<dbReference type="OrthoDB" id="3232410at2"/>
<gene>
    <name evidence="1" type="ORF">BSTEL_1234</name>
</gene>
<keyword evidence="2" id="KW-1185">Reference proteome</keyword>
<reference evidence="1 2" key="1">
    <citation type="submission" date="2014-03" db="EMBL/GenBank/DDBJ databases">
        <title>Genomics of Bifidobacteria.</title>
        <authorList>
            <person name="Ventura M."/>
            <person name="Milani C."/>
            <person name="Lugli G.A."/>
        </authorList>
    </citation>
    <scope>NUCLEOTIDE SEQUENCE [LARGE SCALE GENOMIC DNA]</scope>
    <source>
        <strain evidence="1 2">DSM 23968</strain>
    </source>
</reference>
<organism evidence="1 2">
    <name type="scientific">Bifidobacterium stellenboschense</name>
    <dbReference type="NCBI Taxonomy" id="762211"/>
    <lineage>
        <taxon>Bacteria</taxon>
        <taxon>Bacillati</taxon>
        <taxon>Actinomycetota</taxon>
        <taxon>Actinomycetes</taxon>
        <taxon>Bifidobacteriales</taxon>
        <taxon>Bifidobacteriaceae</taxon>
        <taxon>Bifidobacterium</taxon>
    </lineage>
</organism>
<dbReference type="AlphaFoldDB" id="A0A087DGB4"/>
<proteinExistence type="predicted"/>
<dbReference type="Proteomes" id="UP000029004">
    <property type="component" value="Unassembled WGS sequence"/>
</dbReference>